<dbReference type="InterPro" id="IPR009506">
    <property type="entry name" value="YjiS-like"/>
</dbReference>
<proteinExistence type="predicted"/>
<reference evidence="2 3" key="1">
    <citation type="submission" date="2017-05" db="EMBL/GenBank/DDBJ databases">
        <authorList>
            <person name="Varghese N."/>
            <person name="Submissions S."/>
        </authorList>
    </citation>
    <scope>NUCLEOTIDE SEQUENCE [LARGE SCALE GENOMIC DNA]</scope>
    <source>
        <strain evidence="2 3">DSM 29506</strain>
    </source>
</reference>
<organism evidence="2 3">
    <name type="scientific">Thalassovita litoralis</name>
    <dbReference type="NCBI Taxonomy" id="1010611"/>
    <lineage>
        <taxon>Bacteria</taxon>
        <taxon>Pseudomonadati</taxon>
        <taxon>Pseudomonadota</taxon>
        <taxon>Alphaproteobacteria</taxon>
        <taxon>Rhodobacterales</taxon>
        <taxon>Roseobacteraceae</taxon>
        <taxon>Thalassovita</taxon>
    </lineage>
</organism>
<dbReference type="AlphaFoldDB" id="A0A521DL38"/>
<dbReference type="Proteomes" id="UP000316030">
    <property type="component" value="Unassembled WGS sequence"/>
</dbReference>
<dbReference type="EMBL" id="FXTO01000011">
    <property type="protein sequence ID" value="SMO72444.1"/>
    <property type="molecule type" value="Genomic_DNA"/>
</dbReference>
<protein>
    <submittedName>
        <fullName evidence="2">Uncharacterized conserved protein YjiS, DUF1127 family</fullName>
    </submittedName>
</protein>
<dbReference type="RefSeq" id="WP_142493363.1">
    <property type="nucleotide sequence ID" value="NZ_FXTO01000011.1"/>
</dbReference>
<feature type="domain" description="YjiS-like" evidence="1">
    <location>
        <begin position="23"/>
        <end position="56"/>
    </location>
</feature>
<name>A0A521DL38_9RHOB</name>
<dbReference type="OrthoDB" id="8096613at2"/>
<sequence length="73" mass="8208">MIPAHSSHRITVAMGRSRPSLMSRLKAAIGLSRQRARLAQLDDATLRDIGITRAEAMHEAKRAFWDAPDNWRA</sequence>
<evidence type="ECO:0000313" key="3">
    <source>
        <dbReference type="Proteomes" id="UP000316030"/>
    </source>
</evidence>
<keyword evidence="3" id="KW-1185">Reference proteome</keyword>
<dbReference type="Pfam" id="PF06568">
    <property type="entry name" value="YjiS-like"/>
    <property type="match status" value="1"/>
</dbReference>
<accession>A0A521DL38</accession>
<gene>
    <name evidence="2" type="ORF">SAMN06265173_11180</name>
</gene>
<evidence type="ECO:0000259" key="1">
    <source>
        <dbReference type="Pfam" id="PF06568"/>
    </source>
</evidence>
<evidence type="ECO:0000313" key="2">
    <source>
        <dbReference type="EMBL" id="SMO72444.1"/>
    </source>
</evidence>